<dbReference type="Gene3D" id="3.30.40.10">
    <property type="entry name" value="Zinc/RING finger domain, C3HC4 (zinc finger)"/>
    <property type="match status" value="1"/>
</dbReference>
<feature type="domain" description="Helicase C-terminal" evidence="13">
    <location>
        <begin position="660"/>
        <end position="826"/>
    </location>
</feature>
<keyword evidence="8" id="KW-0067">ATP-binding</keyword>
<dbReference type="CDD" id="cd18793">
    <property type="entry name" value="SF2_C_SNF"/>
    <property type="match status" value="1"/>
</dbReference>
<dbReference type="SMART" id="SM00487">
    <property type="entry name" value="DEXDc"/>
    <property type="match status" value="1"/>
</dbReference>
<dbReference type="InterPro" id="IPR050628">
    <property type="entry name" value="SNF2_RAD54_helicase_TF"/>
</dbReference>
<evidence type="ECO:0000256" key="7">
    <source>
        <dbReference type="ARBA" id="ARBA00022833"/>
    </source>
</evidence>
<dbReference type="RefSeq" id="XP_019098834.1">
    <property type="nucleotide sequence ID" value="XM_019243289.1"/>
</dbReference>
<dbReference type="InterPro" id="IPR017907">
    <property type="entry name" value="Znf_RING_CS"/>
</dbReference>
<reference evidence="14" key="2">
    <citation type="journal article" date="2014" name="Nat. Commun.">
        <title>The emerging biofuel crop Camelina sativa retains a highly undifferentiated hexaploid genome structure.</title>
        <authorList>
            <person name="Kagale S."/>
            <person name="Koh C."/>
            <person name="Nixon J."/>
            <person name="Bollina V."/>
            <person name="Clarke W.E."/>
            <person name="Tuteja R."/>
            <person name="Spillane C."/>
            <person name="Robinson S.J."/>
            <person name="Links M.G."/>
            <person name="Clarke C."/>
            <person name="Higgins E.E."/>
            <person name="Huebert T."/>
            <person name="Sharpe A.G."/>
            <person name="Parkin I.A."/>
        </authorList>
    </citation>
    <scope>NUCLEOTIDE SEQUENCE [LARGE SCALE GENOMIC DNA]</scope>
    <source>
        <strain evidence="14">r\DH55</strain>
    </source>
</reference>
<evidence type="ECO:0000313" key="14">
    <source>
        <dbReference type="Proteomes" id="UP000694864"/>
    </source>
</evidence>
<dbReference type="Pfam" id="PF00176">
    <property type="entry name" value="SNF2-rel_dom"/>
    <property type="match status" value="1"/>
</dbReference>
<feature type="region of interest" description="Disordered" evidence="10">
    <location>
        <begin position="21"/>
        <end position="63"/>
    </location>
</feature>
<dbReference type="SUPFAM" id="SSF52540">
    <property type="entry name" value="P-loop containing nucleoside triphosphate hydrolases"/>
    <property type="match status" value="2"/>
</dbReference>
<evidence type="ECO:0000256" key="1">
    <source>
        <dbReference type="ARBA" id="ARBA00008438"/>
    </source>
</evidence>
<keyword evidence="7" id="KW-0862">Zinc</keyword>
<evidence type="ECO:0000259" key="11">
    <source>
        <dbReference type="PROSITE" id="PS50089"/>
    </source>
</evidence>
<comment type="similarity">
    <text evidence="1">Belongs to the SNF2/RAD54 helicase family. RAD16 subfamily.</text>
</comment>
<name>A0ABM1RIJ6_CAMSA</name>
<feature type="region of interest" description="Disordered" evidence="10">
    <location>
        <begin position="298"/>
        <end position="343"/>
    </location>
</feature>
<dbReference type="InterPro" id="IPR014001">
    <property type="entry name" value="Helicase_ATP-bd"/>
</dbReference>
<organism evidence="14 16">
    <name type="scientific">Camelina sativa</name>
    <name type="common">False flax</name>
    <name type="synonym">Myagrum sativum</name>
    <dbReference type="NCBI Taxonomy" id="90675"/>
    <lineage>
        <taxon>Eukaryota</taxon>
        <taxon>Viridiplantae</taxon>
        <taxon>Streptophyta</taxon>
        <taxon>Embryophyta</taxon>
        <taxon>Tracheophyta</taxon>
        <taxon>Spermatophyta</taxon>
        <taxon>Magnoliopsida</taxon>
        <taxon>eudicotyledons</taxon>
        <taxon>Gunneridae</taxon>
        <taxon>Pentapetalae</taxon>
        <taxon>rosids</taxon>
        <taxon>malvids</taxon>
        <taxon>Brassicales</taxon>
        <taxon>Brassicaceae</taxon>
        <taxon>Camelineae</taxon>
        <taxon>Camelina</taxon>
    </lineage>
</organism>
<protein>
    <submittedName>
        <fullName evidence="15 16">DNA repair protein RAD16-like isoform X1</fullName>
    </submittedName>
</protein>
<evidence type="ECO:0000256" key="3">
    <source>
        <dbReference type="ARBA" id="ARBA00022741"/>
    </source>
</evidence>
<keyword evidence="4 9" id="KW-0863">Zinc-finger</keyword>
<dbReference type="PROSITE" id="PS51194">
    <property type="entry name" value="HELICASE_CTER"/>
    <property type="match status" value="1"/>
</dbReference>
<feature type="compositionally biased region" description="Basic and acidic residues" evidence="10">
    <location>
        <begin position="312"/>
        <end position="324"/>
    </location>
</feature>
<feature type="domain" description="Helicase ATP-binding" evidence="12">
    <location>
        <begin position="152"/>
        <end position="410"/>
    </location>
</feature>
<dbReference type="SUPFAM" id="SSF57850">
    <property type="entry name" value="RING/U-box"/>
    <property type="match status" value="1"/>
</dbReference>
<dbReference type="Pfam" id="PF00271">
    <property type="entry name" value="Helicase_C"/>
    <property type="match status" value="1"/>
</dbReference>
<dbReference type="InterPro" id="IPR038718">
    <property type="entry name" value="SNF2-like_sf"/>
</dbReference>
<dbReference type="InterPro" id="IPR000330">
    <property type="entry name" value="SNF2_N"/>
</dbReference>
<dbReference type="RefSeq" id="XP_010484708.1">
    <property type="nucleotide sequence ID" value="XM_010486406.2"/>
</dbReference>
<dbReference type="InterPro" id="IPR001841">
    <property type="entry name" value="Znf_RING"/>
</dbReference>
<reference evidence="15 16" key="3">
    <citation type="submission" date="2025-05" db="UniProtKB">
        <authorList>
            <consortium name="RefSeq"/>
        </authorList>
    </citation>
    <scope>IDENTIFICATION</scope>
    <source>
        <tissue evidence="15 16">Leaf</tissue>
    </source>
</reference>
<evidence type="ECO:0000256" key="10">
    <source>
        <dbReference type="SAM" id="MobiDB-lite"/>
    </source>
</evidence>
<dbReference type="PROSITE" id="PS50089">
    <property type="entry name" value="ZF_RING_2"/>
    <property type="match status" value="1"/>
</dbReference>
<keyword evidence="5" id="KW-0378">Hydrolase</keyword>
<evidence type="ECO:0000256" key="8">
    <source>
        <dbReference type="ARBA" id="ARBA00022840"/>
    </source>
</evidence>
<dbReference type="CDD" id="cd18008">
    <property type="entry name" value="DEXDc_SHPRH-like"/>
    <property type="match status" value="1"/>
</dbReference>
<keyword evidence="3" id="KW-0547">Nucleotide-binding</keyword>
<dbReference type="PROSITE" id="PS00518">
    <property type="entry name" value="ZF_RING_1"/>
    <property type="match status" value="1"/>
</dbReference>
<accession>A0ABM1RIJ6</accession>
<dbReference type="InterPro" id="IPR049730">
    <property type="entry name" value="SNF2/RAD54-like_C"/>
</dbReference>
<evidence type="ECO:0000256" key="4">
    <source>
        <dbReference type="ARBA" id="ARBA00022771"/>
    </source>
</evidence>
<dbReference type="Proteomes" id="UP000694864">
    <property type="component" value="Chromosome 3"/>
</dbReference>
<feature type="domain" description="RING-type" evidence="11">
    <location>
        <begin position="580"/>
        <end position="620"/>
    </location>
</feature>
<dbReference type="PANTHER" id="PTHR45626">
    <property type="entry name" value="TRANSCRIPTION TERMINATION FACTOR 2-RELATED"/>
    <property type="match status" value="1"/>
</dbReference>
<evidence type="ECO:0000256" key="2">
    <source>
        <dbReference type="ARBA" id="ARBA00022723"/>
    </source>
</evidence>
<keyword evidence="6" id="KW-0347">Helicase</keyword>
<dbReference type="Gene3D" id="3.40.50.300">
    <property type="entry name" value="P-loop containing nucleotide triphosphate hydrolases"/>
    <property type="match status" value="1"/>
</dbReference>
<feature type="compositionally biased region" description="Acidic residues" evidence="10">
    <location>
        <begin position="23"/>
        <end position="56"/>
    </location>
</feature>
<dbReference type="InterPro" id="IPR018957">
    <property type="entry name" value="Znf_C3HC4_RING-type"/>
</dbReference>
<dbReference type="InterPro" id="IPR001650">
    <property type="entry name" value="Helicase_C-like"/>
</dbReference>
<dbReference type="CDD" id="cd16567">
    <property type="entry name" value="RING-HC_RAD16-like"/>
    <property type="match status" value="1"/>
</dbReference>
<proteinExistence type="inferred from homology"/>
<sequence>MELRPRNKAIEVVDLEKEVGFNSDEEPFTIPSDDDLVDPEFQGDEDVEEDEEEVGANDDLPVPVPVLAPVPLANVNLRRASTKRKKPGPSREKDVLLWEIWEKDQKRWIDEHMTEDVNLDQQNAVIAETAEAPSDLIMPLLRYQKEFLAWASKQELSVRGGILADEMGMGKTIQAISLVLARREVDRAQFGEAVGCTLVLCPLVAVSQWLNEIVRFTSPGSTKVLVYYGAKREKNIKEFMNYDFVLTTYSTVESEYRRHMMPPRVQCAYCSKLFYPKKLSIHLRYFCGPLAVRTAKQSKQKSKKSTASYSKQGKEADAVKDKNLKKSKKKSKQPVEEDDLGSDDREKSLLHSIKWNRIILDEAHYIKERRSNTARAVFALEATYRWALSGTPLQNRVGELYSLIRFLQILPYSYYFCKDCDCRILDYMAHQSCPSCPHNTVRHFCWWNKYVAKPVTLHGSFGMGKRAMILLKHKVLKDILLRRTKLGRAADLALPPRIISLRRDSLDVKEADYYESLYKDSQAEFNTYIQAGTLMNNYAHIFDLLTRLRQAVDHPYLVVYSNSSGANANLLDENKTEQECGLCHDPAEDYVVTSCAHVFCKACLIGFSTSLGKVTCPTCSKLLTVDWTTKADTEPQASKTTLKGFRASSILNRIKLNDFQTSTKIEALREEIRFMVERDGSAKAIVFSQFTSFLDLINYTLGKCGVSCVQLVGSMTMAARDTAINKFKDDPDCRVFLMSLKAGGVALNLTVASHVRVFMMDPWWNPAVERQAQDRIHRIGQYKPIRIVRFIIENTVEERILRLQKKKELVFEGTVGGSQEAIGKLTEADMRFLFTT</sequence>
<dbReference type="PANTHER" id="PTHR45626:SF12">
    <property type="entry name" value="DNA REPAIR PROTEIN RAD16"/>
    <property type="match status" value="1"/>
</dbReference>
<evidence type="ECO:0000313" key="16">
    <source>
        <dbReference type="RefSeq" id="XP_019098834.1"/>
    </source>
</evidence>
<dbReference type="InterPro" id="IPR027417">
    <property type="entry name" value="P-loop_NTPase"/>
</dbReference>
<dbReference type="GeneID" id="104762973"/>
<keyword evidence="14" id="KW-1185">Reference proteome</keyword>
<evidence type="ECO:0000256" key="5">
    <source>
        <dbReference type="ARBA" id="ARBA00022801"/>
    </source>
</evidence>
<dbReference type="InterPro" id="IPR013083">
    <property type="entry name" value="Znf_RING/FYVE/PHD"/>
</dbReference>
<dbReference type="SMART" id="SM00490">
    <property type="entry name" value="HELICc"/>
    <property type="match status" value="1"/>
</dbReference>
<evidence type="ECO:0000256" key="6">
    <source>
        <dbReference type="ARBA" id="ARBA00022806"/>
    </source>
</evidence>
<keyword evidence="2" id="KW-0479">Metal-binding</keyword>
<dbReference type="Gene3D" id="3.40.50.10810">
    <property type="entry name" value="Tandem AAA-ATPase domain"/>
    <property type="match status" value="2"/>
</dbReference>
<gene>
    <name evidence="15 16" type="primary">LOC104762973</name>
</gene>
<evidence type="ECO:0000256" key="9">
    <source>
        <dbReference type="PROSITE-ProRule" id="PRU00175"/>
    </source>
</evidence>
<dbReference type="SMART" id="SM00184">
    <property type="entry name" value="RING"/>
    <property type="match status" value="1"/>
</dbReference>
<dbReference type="PROSITE" id="PS51192">
    <property type="entry name" value="HELICASE_ATP_BIND_1"/>
    <property type="match status" value="1"/>
</dbReference>
<evidence type="ECO:0000259" key="13">
    <source>
        <dbReference type="PROSITE" id="PS51194"/>
    </source>
</evidence>
<dbReference type="Pfam" id="PF00097">
    <property type="entry name" value="zf-C3HC4"/>
    <property type="match status" value="1"/>
</dbReference>
<evidence type="ECO:0000259" key="12">
    <source>
        <dbReference type="PROSITE" id="PS51192"/>
    </source>
</evidence>
<evidence type="ECO:0000313" key="15">
    <source>
        <dbReference type="RefSeq" id="XP_010484708.1"/>
    </source>
</evidence>
<reference evidence="14" key="1">
    <citation type="journal article" date="1997" name="Nucleic Acids Res.">
        <title>tRNAscan-SE: a program for improved detection of transfer RNA genes in genomic sequence.</title>
        <authorList>
            <person name="Lowe T.M."/>
            <person name="Eddy S.R."/>
        </authorList>
    </citation>
    <scope>NUCLEOTIDE SEQUENCE [LARGE SCALE GENOMIC DNA]</scope>
    <source>
        <strain evidence="14">r\DH55</strain>
    </source>
</reference>